<comment type="subcellular location">
    <subcellularLocation>
        <location evidence="1">Virion</location>
    </subcellularLocation>
</comment>
<accession>X0VB15</accession>
<evidence type="ECO:0000256" key="2">
    <source>
        <dbReference type="ARBA" id="ARBA00022844"/>
    </source>
</evidence>
<evidence type="ECO:0000256" key="1">
    <source>
        <dbReference type="ARBA" id="ARBA00004328"/>
    </source>
</evidence>
<dbReference type="AlphaFoldDB" id="X0VB15"/>
<dbReference type="InterPro" id="IPR024455">
    <property type="entry name" value="Phage_capsid"/>
</dbReference>
<name>X0VB15_9ZZZZ</name>
<dbReference type="Pfam" id="PF05065">
    <property type="entry name" value="Phage_capsid"/>
    <property type="match status" value="1"/>
</dbReference>
<proteinExistence type="predicted"/>
<dbReference type="InterPro" id="IPR054612">
    <property type="entry name" value="Phage_capsid-like_C"/>
</dbReference>
<dbReference type="SUPFAM" id="SSF56563">
    <property type="entry name" value="Major capsid protein gp5"/>
    <property type="match status" value="1"/>
</dbReference>
<evidence type="ECO:0000313" key="4">
    <source>
        <dbReference type="EMBL" id="GAG08492.1"/>
    </source>
</evidence>
<dbReference type="EMBL" id="BARS01029782">
    <property type="protein sequence ID" value="GAG08492.1"/>
    <property type="molecule type" value="Genomic_DNA"/>
</dbReference>
<sequence length="114" mass="12573">PQFAALQGGDSKNIFVTDASKDIPDTLLGRPIVFSEYAKTLGDKGDLILGSWAEFWEAERSSLTGANSMHIRFLENEQCIRFVRRNDGKCVWRAALTPVNGATLSPFVTLQARA</sequence>
<dbReference type="GO" id="GO:0044423">
    <property type="term" value="C:virion component"/>
    <property type="evidence" value="ECO:0007669"/>
    <property type="project" value="UniProtKB-KW"/>
</dbReference>
<organism evidence="4">
    <name type="scientific">marine sediment metagenome</name>
    <dbReference type="NCBI Taxonomy" id="412755"/>
    <lineage>
        <taxon>unclassified sequences</taxon>
        <taxon>metagenomes</taxon>
        <taxon>ecological metagenomes</taxon>
    </lineage>
</organism>
<gene>
    <name evidence="4" type="ORF">S01H1_46506</name>
</gene>
<keyword evidence="2" id="KW-0946">Virion</keyword>
<evidence type="ECO:0000259" key="3">
    <source>
        <dbReference type="Pfam" id="PF05065"/>
    </source>
</evidence>
<protein>
    <recommendedName>
        <fullName evidence="3">Phage capsid-like C-terminal domain-containing protein</fullName>
    </recommendedName>
</protein>
<feature type="non-terminal residue" evidence="4">
    <location>
        <position position="1"/>
    </location>
</feature>
<comment type="caution">
    <text evidence="4">The sequence shown here is derived from an EMBL/GenBank/DDBJ whole genome shotgun (WGS) entry which is preliminary data.</text>
</comment>
<reference evidence="4" key="1">
    <citation type="journal article" date="2014" name="Front. Microbiol.">
        <title>High frequency of phylogenetically diverse reductive dehalogenase-homologous genes in deep subseafloor sedimentary metagenomes.</title>
        <authorList>
            <person name="Kawai M."/>
            <person name="Futagami T."/>
            <person name="Toyoda A."/>
            <person name="Takaki Y."/>
            <person name="Nishi S."/>
            <person name="Hori S."/>
            <person name="Arai W."/>
            <person name="Tsubouchi T."/>
            <person name="Morono Y."/>
            <person name="Uchiyama I."/>
            <person name="Ito T."/>
            <person name="Fujiyama A."/>
            <person name="Inagaki F."/>
            <person name="Takami H."/>
        </authorList>
    </citation>
    <scope>NUCLEOTIDE SEQUENCE</scope>
    <source>
        <strain evidence="4">Expedition CK06-06</strain>
    </source>
</reference>
<feature type="domain" description="Phage capsid-like C-terminal" evidence="3">
    <location>
        <begin position="2"/>
        <end position="99"/>
    </location>
</feature>
<dbReference type="NCBIfam" id="TIGR01554">
    <property type="entry name" value="major_cap_HK97"/>
    <property type="match status" value="1"/>
</dbReference>